<dbReference type="SMART" id="SM00091">
    <property type="entry name" value="PAS"/>
    <property type="match status" value="5"/>
</dbReference>
<dbReference type="PANTHER" id="PTHR43304:SF1">
    <property type="entry name" value="PAC DOMAIN-CONTAINING PROTEIN"/>
    <property type="match status" value="1"/>
</dbReference>
<feature type="domain" description="PAS" evidence="7">
    <location>
        <begin position="549"/>
        <end position="619"/>
    </location>
</feature>
<feature type="domain" description="PAS" evidence="7">
    <location>
        <begin position="296"/>
        <end position="366"/>
    </location>
</feature>
<sequence>MSDTVRRDKRDLEIAGLRGCLDDLLDLLARSASWPERQVPEIGSSVAEALLSLLRVDFVLVMLDDELHAAGAHGAGLSDTKVVNEELRRSLGADPHQWPATALATLFGHPTSIATLSIDPPHGSGMLVAAAARRDFPSDSELLVLSVARDQAQRALQETKLRSEERRQPMQLGAASLIEGLPGLVAILGPDGRVEQVNTKIKEYCGQTIEELRDWGTNGTVHPEDMPHVAEAFGGSIASGMPYVIEQRLRRFDGEYRWFDNRGQPLRDARGTIVAWYVLLFDIDDRKRAEQAIRTNERNLHHQAETFPQMLWSATAEGDIDYCNERLLAYSGLTAETVMNDKWVNLLHPDDRAPTAEIWRGCIATGAPYSVEVRHFHVADQTYRWILTLALPLRDGEGRIVKWYGSCVDIHDRKLAEEALRASERRLAQTIDTIPANVFSAGTDGSVNYLNARMREWFGRADEKIMASEWVHLTHPEDRDGTVEAWLGAVAAETPYRRKVRFLHNSGEYRWCDNQAHPLRDAQGAIIAWHGVVNDVHDRTLAEEALLESERNLRLTIDTIPTLAWSARADGGADFFNRHYLDYVGLPEEELRDWQWTRVIHPDDLAAIIATWQQLGASGTGGEAQARVRRHDGAYRWFSFRAHPLRNDRGEVVKWYGANVDIDEQKRATLMLAGERQLLELIASGRFLHDILATLCSVTESVLPGCVCEAHLLEGTGTVFEFSVSPSRPSSLEDLITGQAVEVGLAPCALAVADSVQVIVDDLETDPRWLESPHRTQLLEHGLRAVWSTPIRSRAGGILGTLCIYHRRSTAMQAHEQDIIQRAVHIASIAIERSRAEDELRRREYLLRTAERISETGSFSWDLVNNKLVWSEQMFRIWEVEPTTDLGPPALLPIVHPDDRAIVEEKIARIFRGEESVENIERIIMPDGRIKYLSQSTVLFNYDDGRRECIGVSQDITRRRRAEDAVEKLRSELTHATRVMTLGELTASIAHEVNQPLSGILANASTCLRMLAADEPDIEGATRTAQRSIRDANRASEVIKRLRGLYRKQDFASELFNFNEAAQEVLSICAHDMQRRGIALKSSFDERVPPLMGDRIQLQQVILNLLLNAADALSSTSKGSRTITVESSGAEPGIVQFTVRDTGSGVAAEDLDRIFEAFFTTKPHGMGMGLSVSKTIVDRHGGKLWASANDGPGATFAFSIPTTPIPNAADLDARDQAEK</sequence>
<feature type="domain" description="PAC" evidence="8">
    <location>
        <begin position="622"/>
        <end position="674"/>
    </location>
</feature>
<dbReference type="InterPro" id="IPR036890">
    <property type="entry name" value="HATPase_C_sf"/>
</dbReference>
<protein>
    <recommendedName>
        <fullName evidence="2">histidine kinase</fullName>
        <ecNumber evidence="2">2.7.13.3</ecNumber>
    </recommendedName>
</protein>
<dbReference type="InterPro" id="IPR003018">
    <property type="entry name" value="GAF"/>
</dbReference>
<dbReference type="EC" id="2.7.13.3" evidence="2"/>
<dbReference type="InterPro" id="IPR003661">
    <property type="entry name" value="HisK_dim/P_dom"/>
</dbReference>
<dbReference type="SUPFAM" id="SSF55874">
    <property type="entry name" value="ATPase domain of HSP90 chaperone/DNA topoisomerase II/histidine kinase"/>
    <property type="match status" value="1"/>
</dbReference>
<dbReference type="InterPro" id="IPR000700">
    <property type="entry name" value="PAS-assoc_C"/>
</dbReference>
<accession>A0ABP9L964</accession>
<dbReference type="Pfam" id="PF00512">
    <property type="entry name" value="HisKA"/>
    <property type="match status" value="1"/>
</dbReference>
<comment type="caution">
    <text evidence="9">The sequence shown here is derived from an EMBL/GenBank/DDBJ whole genome shotgun (WGS) entry which is preliminary data.</text>
</comment>
<dbReference type="SUPFAM" id="SSF55781">
    <property type="entry name" value="GAF domain-like"/>
    <property type="match status" value="1"/>
</dbReference>
<dbReference type="InterPro" id="IPR005467">
    <property type="entry name" value="His_kinase_dom"/>
</dbReference>
<dbReference type="SMART" id="SM00065">
    <property type="entry name" value="GAF"/>
    <property type="match status" value="1"/>
</dbReference>
<dbReference type="InterPro" id="IPR013655">
    <property type="entry name" value="PAS_fold_3"/>
</dbReference>
<proteinExistence type="predicted"/>
<evidence type="ECO:0000256" key="2">
    <source>
        <dbReference type="ARBA" id="ARBA00012438"/>
    </source>
</evidence>
<name>A0ABP9L964_9GAMM</name>
<feature type="domain" description="PAC" evidence="8">
    <location>
        <begin position="917"/>
        <end position="968"/>
    </location>
</feature>
<feature type="domain" description="PAS" evidence="7">
    <location>
        <begin position="177"/>
        <end position="240"/>
    </location>
</feature>
<feature type="domain" description="PAS" evidence="7">
    <location>
        <begin position="423"/>
        <end position="493"/>
    </location>
</feature>
<feature type="domain" description="PAC" evidence="8">
    <location>
        <begin position="496"/>
        <end position="548"/>
    </location>
</feature>
<comment type="catalytic activity">
    <reaction evidence="1">
        <text>ATP + protein L-histidine = ADP + protein N-phospho-L-histidine.</text>
        <dbReference type="EC" id="2.7.13.3"/>
    </reaction>
</comment>
<keyword evidence="5" id="KW-0418">Kinase</keyword>
<feature type="domain" description="Histidine kinase" evidence="6">
    <location>
        <begin position="988"/>
        <end position="1204"/>
    </location>
</feature>
<dbReference type="Pfam" id="PF02518">
    <property type="entry name" value="HATPase_c"/>
    <property type="match status" value="1"/>
</dbReference>
<dbReference type="Pfam" id="PF08447">
    <property type="entry name" value="PAS_3"/>
    <property type="match status" value="5"/>
</dbReference>
<evidence type="ECO:0000313" key="9">
    <source>
        <dbReference type="EMBL" id="GAA5073725.1"/>
    </source>
</evidence>
<dbReference type="CDD" id="cd00082">
    <property type="entry name" value="HisKA"/>
    <property type="match status" value="1"/>
</dbReference>
<dbReference type="InterPro" id="IPR036097">
    <property type="entry name" value="HisK_dim/P_sf"/>
</dbReference>
<dbReference type="PRINTS" id="PR00344">
    <property type="entry name" value="BCTRLSENSOR"/>
</dbReference>
<evidence type="ECO:0000259" key="7">
    <source>
        <dbReference type="PROSITE" id="PS50112"/>
    </source>
</evidence>
<gene>
    <name evidence="9" type="ORF">GCM10025759_15190</name>
</gene>
<dbReference type="InterPro" id="IPR000014">
    <property type="entry name" value="PAS"/>
</dbReference>
<keyword evidence="3" id="KW-0597">Phosphoprotein</keyword>
<dbReference type="NCBIfam" id="TIGR00229">
    <property type="entry name" value="sensory_box"/>
    <property type="match status" value="5"/>
</dbReference>
<dbReference type="SMART" id="SM00387">
    <property type="entry name" value="HATPase_c"/>
    <property type="match status" value="1"/>
</dbReference>
<evidence type="ECO:0000259" key="6">
    <source>
        <dbReference type="PROSITE" id="PS50109"/>
    </source>
</evidence>
<feature type="domain" description="PAC" evidence="8">
    <location>
        <begin position="243"/>
        <end position="295"/>
    </location>
</feature>
<dbReference type="InterPro" id="IPR001610">
    <property type="entry name" value="PAC"/>
</dbReference>
<dbReference type="PANTHER" id="PTHR43304">
    <property type="entry name" value="PHYTOCHROME-LIKE PROTEIN CPH1"/>
    <property type="match status" value="1"/>
</dbReference>
<dbReference type="PROSITE" id="PS50112">
    <property type="entry name" value="PAS"/>
    <property type="match status" value="4"/>
</dbReference>
<dbReference type="Pfam" id="PF01590">
    <property type="entry name" value="GAF"/>
    <property type="match status" value="1"/>
</dbReference>
<evidence type="ECO:0000256" key="4">
    <source>
        <dbReference type="ARBA" id="ARBA00022679"/>
    </source>
</evidence>
<dbReference type="SMART" id="SM00388">
    <property type="entry name" value="HisKA"/>
    <property type="match status" value="1"/>
</dbReference>
<dbReference type="SUPFAM" id="SSF47384">
    <property type="entry name" value="Homodimeric domain of signal transducing histidine kinase"/>
    <property type="match status" value="1"/>
</dbReference>
<dbReference type="Proteomes" id="UP001501083">
    <property type="component" value="Unassembled WGS sequence"/>
</dbReference>
<dbReference type="SUPFAM" id="SSF55785">
    <property type="entry name" value="PYP-like sensor domain (PAS domain)"/>
    <property type="match status" value="5"/>
</dbReference>
<evidence type="ECO:0000313" key="10">
    <source>
        <dbReference type="Proteomes" id="UP001501083"/>
    </source>
</evidence>
<dbReference type="EMBL" id="BAABKY010000002">
    <property type="protein sequence ID" value="GAA5073725.1"/>
    <property type="molecule type" value="Genomic_DNA"/>
</dbReference>
<dbReference type="PROSITE" id="PS50113">
    <property type="entry name" value="PAC"/>
    <property type="match status" value="5"/>
</dbReference>
<dbReference type="InterPro" id="IPR004358">
    <property type="entry name" value="Sig_transdc_His_kin-like_C"/>
</dbReference>
<dbReference type="RefSeq" id="WP_158986444.1">
    <property type="nucleotide sequence ID" value="NZ_BAABKY010000002.1"/>
</dbReference>
<evidence type="ECO:0000259" key="8">
    <source>
        <dbReference type="PROSITE" id="PS50113"/>
    </source>
</evidence>
<organism evidence="9 10">
    <name type="scientific">Lysobacter panacisoli</name>
    <dbReference type="NCBI Taxonomy" id="1255263"/>
    <lineage>
        <taxon>Bacteria</taxon>
        <taxon>Pseudomonadati</taxon>
        <taxon>Pseudomonadota</taxon>
        <taxon>Gammaproteobacteria</taxon>
        <taxon>Lysobacterales</taxon>
        <taxon>Lysobacteraceae</taxon>
        <taxon>Lysobacter</taxon>
    </lineage>
</organism>
<dbReference type="PROSITE" id="PS50109">
    <property type="entry name" value="HIS_KIN"/>
    <property type="match status" value="1"/>
</dbReference>
<evidence type="ECO:0000256" key="1">
    <source>
        <dbReference type="ARBA" id="ARBA00000085"/>
    </source>
</evidence>
<dbReference type="InterPro" id="IPR029016">
    <property type="entry name" value="GAF-like_dom_sf"/>
</dbReference>
<evidence type="ECO:0000256" key="3">
    <source>
        <dbReference type="ARBA" id="ARBA00022553"/>
    </source>
</evidence>
<dbReference type="Gene3D" id="3.30.450.40">
    <property type="match status" value="1"/>
</dbReference>
<dbReference type="SMART" id="SM00086">
    <property type="entry name" value="PAC"/>
    <property type="match status" value="5"/>
</dbReference>
<feature type="domain" description="PAC" evidence="8">
    <location>
        <begin position="369"/>
        <end position="422"/>
    </location>
</feature>
<dbReference type="InterPro" id="IPR052162">
    <property type="entry name" value="Sensor_kinase/Photoreceptor"/>
</dbReference>
<reference evidence="10" key="1">
    <citation type="journal article" date="2019" name="Int. J. Syst. Evol. Microbiol.">
        <title>The Global Catalogue of Microorganisms (GCM) 10K type strain sequencing project: providing services to taxonomists for standard genome sequencing and annotation.</title>
        <authorList>
            <consortium name="The Broad Institute Genomics Platform"/>
            <consortium name="The Broad Institute Genome Sequencing Center for Infectious Disease"/>
            <person name="Wu L."/>
            <person name="Ma J."/>
        </authorList>
    </citation>
    <scope>NUCLEOTIDE SEQUENCE [LARGE SCALE GENOMIC DNA]</scope>
    <source>
        <strain evidence="10">JCM 19212</strain>
    </source>
</reference>
<keyword evidence="10" id="KW-1185">Reference proteome</keyword>
<evidence type="ECO:0000256" key="5">
    <source>
        <dbReference type="ARBA" id="ARBA00022777"/>
    </source>
</evidence>
<dbReference type="InterPro" id="IPR035965">
    <property type="entry name" value="PAS-like_dom_sf"/>
</dbReference>
<dbReference type="Gene3D" id="1.10.287.130">
    <property type="match status" value="1"/>
</dbReference>
<keyword evidence="4" id="KW-0808">Transferase</keyword>
<dbReference type="Gene3D" id="3.30.450.20">
    <property type="entry name" value="PAS domain"/>
    <property type="match status" value="5"/>
</dbReference>
<dbReference type="Gene3D" id="3.30.565.10">
    <property type="entry name" value="Histidine kinase-like ATPase, C-terminal domain"/>
    <property type="match status" value="1"/>
</dbReference>
<dbReference type="InterPro" id="IPR003594">
    <property type="entry name" value="HATPase_dom"/>
</dbReference>
<dbReference type="CDD" id="cd00130">
    <property type="entry name" value="PAS"/>
    <property type="match status" value="5"/>
</dbReference>